<organism evidence="2 3">
    <name type="scientific">Stratiformator vulcanicus</name>
    <dbReference type="NCBI Taxonomy" id="2527980"/>
    <lineage>
        <taxon>Bacteria</taxon>
        <taxon>Pseudomonadati</taxon>
        <taxon>Planctomycetota</taxon>
        <taxon>Planctomycetia</taxon>
        <taxon>Planctomycetales</taxon>
        <taxon>Planctomycetaceae</taxon>
        <taxon>Stratiformator</taxon>
    </lineage>
</organism>
<sequence length="301" mass="33605">MRSSPRMWVRSTLIAAVGCSYIGFAIPGIYTTYSRQKAVQSIKKIDGYVGQDWKWRELQQRLGFRSHGGRVLWWPARITNLRLPIILRGRGGERIVPGGTDDERKKAAFSLLAAIGKLESYKIDLARCGLRDESLRLVNWPHVSVLNLDHNPVNGAFLREASDLRQIWRISLRDTLINDEAIDTLIRRAPALKMIDVSDTSVSSEAIAKLIRRTSIRTLLISADQITPAVVKAARETQRPLDYWVVAPDRLLERTGGTDFAVFPGKLSTGYDKLEVSTDGVRIVPALLVTAAQLATIADTF</sequence>
<name>A0A517QZG9_9PLAN</name>
<keyword evidence="1" id="KW-0472">Membrane</keyword>
<dbReference type="InterPro" id="IPR032675">
    <property type="entry name" value="LRR_dom_sf"/>
</dbReference>
<keyword evidence="1" id="KW-1133">Transmembrane helix</keyword>
<dbReference type="Proteomes" id="UP000317318">
    <property type="component" value="Chromosome"/>
</dbReference>
<dbReference type="Gene3D" id="3.80.10.10">
    <property type="entry name" value="Ribonuclease Inhibitor"/>
    <property type="match status" value="1"/>
</dbReference>
<reference evidence="2 3" key="1">
    <citation type="submission" date="2019-02" db="EMBL/GenBank/DDBJ databases">
        <title>Deep-cultivation of Planctomycetes and their phenomic and genomic characterization uncovers novel biology.</title>
        <authorList>
            <person name="Wiegand S."/>
            <person name="Jogler M."/>
            <person name="Boedeker C."/>
            <person name="Pinto D."/>
            <person name="Vollmers J."/>
            <person name="Rivas-Marin E."/>
            <person name="Kohn T."/>
            <person name="Peeters S.H."/>
            <person name="Heuer A."/>
            <person name="Rast P."/>
            <person name="Oberbeckmann S."/>
            <person name="Bunk B."/>
            <person name="Jeske O."/>
            <person name="Meyerdierks A."/>
            <person name="Storesund J.E."/>
            <person name="Kallscheuer N."/>
            <person name="Luecker S."/>
            <person name="Lage O.M."/>
            <person name="Pohl T."/>
            <person name="Merkel B.J."/>
            <person name="Hornburger P."/>
            <person name="Mueller R.-W."/>
            <person name="Bruemmer F."/>
            <person name="Labrenz M."/>
            <person name="Spormann A.M."/>
            <person name="Op den Camp H."/>
            <person name="Overmann J."/>
            <person name="Amann R."/>
            <person name="Jetten M.S.M."/>
            <person name="Mascher T."/>
            <person name="Medema M.H."/>
            <person name="Devos D.P."/>
            <person name="Kaster A.-K."/>
            <person name="Ovreas L."/>
            <person name="Rohde M."/>
            <person name="Galperin M.Y."/>
            <person name="Jogler C."/>
        </authorList>
    </citation>
    <scope>NUCLEOTIDE SEQUENCE [LARGE SCALE GENOMIC DNA]</scope>
    <source>
        <strain evidence="2 3">Pan189</strain>
    </source>
</reference>
<dbReference type="EMBL" id="CP036268">
    <property type="protein sequence ID" value="QDT37031.1"/>
    <property type="molecule type" value="Genomic_DNA"/>
</dbReference>
<feature type="transmembrane region" description="Helical" evidence="1">
    <location>
        <begin position="12"/>
        <end position="33"/>
    </location>
</feature>
<protein>
    <recommendedName>
        <fullName evidence="4">Leucine Rich repeats (2 copies)</fullName>
    </recommendedName>
</protein>
<accession>A0A517QZG9</accession>
<evidence type="ECO:0008006" key="4">
    <source>
        <dbReference type="Google" id="ProtNLM"/>
    </source>
</evidence>
<gene>
    <name evidence="2" type="ORF">Pan189_13970</name>
</gene>
<keyword evidence="1" id="KW-0812">Transmembrane</keyword>
<dbReference type="AlphaFoldDB" id="A0A517QZG9"/>
<keyword evidence="3" id="KW-1185">Reference proteome</keyword>
<dbReference type="SUPFAM" id="SSF52047">
    <property type="entry name" value="RNI-like"/>
    <property type="match status" value="1"/>
</dbReference>
<evidence type="ECO:0000256" key="1">
    <source>
        <dbReference type="SAM" id="Phobius"/>
    </source>
</evidence>
<evidence type="ECO:0000313" key="2">
    <source>
        <dbReference type="EMBL" id="QDT37031.1"/>
    </source>
</evidence>
<evidence type="ECO:0000313" key="3">
    <source>
        <dbReference type="Proteomes" id="UP000317318"/>
    </source>
</evidence>
<proteinExistence type="predicted"/>
<dbReference type="KEGG" id="svp:Pan189_13970"/>